<comment type="caution">
    <text evidence="1">The sequence shown here is derived from an EMBL/GenBank/DDBJ whole genome shotgun (WGS) entry which is preliminary data.</text>
</comment>
<dbReference type="OrthoDB" id="3848264at2"/>
<reference evidence="1 2" key="1">
    <citation type="submission" date="2019-10" db="EMBL/GenBank/DDBJ databases">
        <title>Streptomyces smaragdinus sp. nov. and Streptomyces fabii sp. nov., isolated from the gut of fungus growing-termite Macrotermes natalensis.</title>
        <authorList>
            <person name="Schwitalla J."/>
            <person name="Benndorf R."/>
            <person name="Martin K."/>
            <person name="De Beer W."/>
            <person name="Kaster A.-K."/>
            <person name="Vollmers J."/>
            <person name="Poulsen M."/>
            <person name="Beemelmanns C."/>
        </authorList>
    </citation>
    <scope>NUCLEOTIDE SEQUENCE [LARGE SCALE GENOMIC DNA]</scope>
    <source>
        <strain evidence="1 2">RB5</strain>
    </source>
</reference>
<evidence type="ECO:0000313" key="1">
    <source>
        <dbReference type="EMBL" id="MQY12335.1"/>
    </source>
</evidence>
<dbReference type="RefSeq" id="WP_153451840.1">
    <property type="nucleotide sequence ID" value="NZ_WEGJ01000006.1"/>
</dbReference>
<evidence type="ECO:0000313" key="2">
    <source>
        <dbReference type="Proteomes" id="UP000466345"/>
    </source>
</evidence>
<dbReference type="AlphaFoldDB" id="A0A7K0CFT1"/>
<gene>
    <name evidence="1" type="ORF">SRB5_24680</name>
</gene>
<organism evidence="1 2">
    <name type="scientific">Streptomyces smaragdinus</name>
    <dbReference type="NCBI Taxonomy" id="2585196"/>
    <lineage>
        <taxon>Bacteria</taxon>
        <taxon>Bacillati</taxon>
        <taxon>Actinomycetota</taxon>
        <taxon>Actinomycetes</taxon>
        <taxon>Kitasatosporales</taxon>
        <taxon>Streptomycetaceae</taxon>
        <taxon>Streptomyces</taxon>
    </lineage>
</organism>
<dbReference type="Proteomes" id="UP000466345">
    <property type="component" value="Unassembled WGS sequence"/>
</dbReference>
<proteinExistence type="predicted"/>
<keyword evidence="2" id="KW-1185">Reference proteome</keyword>
<name>A0A7K0CFT1_9ACTN</name>
<dbReference type="EMBL" id="WEGJ01000006">
    <property type="protein sequence ID" value="MQY12335.1"/>
    <property type="molecule type" value="Genomic_DNA"/>
</dbReference>
<protein>
    <submittedName>
        <fullName evidence="1">Uncharacterized protein</fullName>
    </submittedName>
</protein>
<accession>A0A7K0CFT1</accession>
<sequence>MTSTDRPMMPPVRLPAEAELARAALAAPLFAHAAALARWAEAGTRVGAGGELYGEALAGAVERLGLTGEEAVEQAAEAWGIAVDAGLVEIEESGEEAMDDDDPADGVVTGGGAVGLLTQGSPGEVLDLWSAACEAVLADAALPDMSELADQLAEGGELDMDEFEWDLEGEADVLDGALTNLYLLTALESGGDPVPLPALAASLVVPEEMDEPTDEVLGEVSDVMMRLDEQFRLLEPIGLVDYQPVDESLVDEEGPLEDEGTDDEDISRYGLVRLTPLGMYAMRERMLDDGVHAPLVGELADKGADVLLDALPRYTDAAAQAEAEAWLTGTAPVDAARELLAAARGDDPRAPVRRLTCQQILSLAGPDAEPALRDVLDDRELGGLARVWLAEHGAADVPQPDEQMVLWLTVDTIAAQLGRPDLVELADLVEGLVAQHTGFFDRAWRIDHPAVGDVLEAMGRLHPDRAVAKQARKAAFKARSRS</sequence>